<dbReference type="SMART" id="SM00271">
    <property type="entry name" value="DnaJ"/>
    <property type="match status" value="1"/>
</dbReference>
<dbReference type="InterPro" id="IPR052243">
    <property type="entry name" value="Mito_inner_membrane_organizer"/>
</dbReference>
<dbReference type="InterPro" id="IPR036869">
    <property type="entry name" value="J_dom_sf"/>
</dbReference>
<feature type="region of interest" description="Disordered" evidence="1">
    <location>
        <begin position="1"/>
        <end position="25"/>
    </location>
</feature>
<dbReference type="SUPFAM" id="SSF46565">
    <property type="entry name" value="Chaperone J-domain"/>
    <property type="match status" value="1"/>
</dbReference>
<dbReference type="AlphaFoldDB" id="A0A7J6MX68"/>
<feature type="compositionally biased region" description="Basic residues" evidence="1">
    <location>
        <begin position="266"/>
        <end position="279"/>
    </location>
</feature>
<organism evidence="3 4">
    <name type="scientific">Perkinsus chesapeaki</name>
    <name type="common">Clam parasite</name>
    <name type="synonym">Perkinsus andrewsi</name>
    <dbReference type="NCBI Taxonomy" id="330153"/>
    <lineage>
        <taxon>Eukaryota</taxon>
        <taxon>Sar</taxon>
        <taxon>Alveolata</taxon>
        <taxon>Perkinsozoa</taxon>
        <taxon>Perkinsea</taxon>
        <taxon>Perkinsida</taxon>
        <taxon>Perkinsidae</taxon>
        <taxon>Perkinsus</taxon>
    </lineage>
</organism>
<dbReference type="PROSITE" id="PS50076">
    <property type="entry name" value="DNAJ_2"/>
    <property type="match status" value="1"/>
</dbReference>
<keyword evidence="4" id="KW-1185">Reference proteome</keyword>
<dbReference type="Proteomes" id="UP000591131">
    <property type="component" value="Unassembled WGS sequence"/>
</dbReference>
<sequence length="361" mass="40153">MSKAKLRGLNEKGDEGSEYSTTERISETERKAVWVRMTRERRKRVLAAKEVIVRGAMRDEQLDGDQIREWMESFSERPPLDLETSTRTSKSRRKMSNQTNSSVKNGASDSSFVAEADAGAGISSGTEALGGQSTGLDDDFSDSDGSDLGSFCLSEVEDIEYYYELLDIDHQSNHQEIRDAYRWLALHTHPDKCRRSSRNINYTERAVRVFQRVGEAYRTLSDPFRRWVYDEYGDHGIDVLEDGNEADVDELKERYDVYMKAKQPGRKHYQGRARRRRAGSRQAKTQGGFKKLAADACFAATETVTRYAGVAADGATSGAAQGARIGAYLAPLTFGLSLPTLSAVGSVIGAARASIGELRRD</sequence>
<name>A0A7J6MX68_PERCH</name>
<dbReference type="PRINTS" id="PR00625">
    <property type="entry name" value="JDOMAIN"/>
</dbReference>
<feature type="compositionally biased region" description="Polar residues" evidence="1">
    <location>
        <begin position="96"/>
        <end position="109"/>
    </location>
</feature>
<feature type="region of interest" description="Disordered" evidence="1">
    <location>
        <begin position="71"/>
        <end position="109"/>
    </location>
</feature>
<accession>A0A7J6MX68</accession>
<comment type="caution">
    <text evidence="3">The sequence shown here is derived from an EMBL/GenBank/DDBJ whole genome shotgun (WGS) entry which is preliminary data.</text>
</comment>
<dbReference type="PANTHER" id="PTHR44157">
    <property type="entry name" value="DNAJ HOMOLOG SUBFAMILY C MEMBER 11"/>
    <property type="match status" value="1"/>
</dbReference>
<dbReference type="GO" id="GO:0042407">
    <property type="term" value="P:cristae formation"/>
    <property type="evidence" value="ECO:0007669"/>
    <property type="project" value="TreeGrafter"/>
</dbReference>
<dbReference type="PANTHER" id="PTHR44157:SF1">
    <property type="entry name" value="DNAJ HOMOLOG SUBFAMILY C MEMBER 11"/>
    <property type="match status" value="1"/>
</dbReference>
<dbReference type="EMBL" id="JAAPAO010000039">
    <property type="protein sequence ID" value="KAF4676024.1"/>
    <property type="molecule type" value="Genomic_DNA"/>
</dbReference>
<evidence type="ECO:0000259" key="2">
    <source>
        <dbReference type="PROSITE" id="PS50076"/>
    </source>
</evidence>
<evidence type="ECO:0000313" key="3">
    <source>
        <dbReference type="EMBL" id="KAF4676024.1"/>
    </source>
</evidence>
<dbReference type="Pfam" id="PF00226">
    <property type="entry name" value="DnaJ"/>
    <property type="match status" value="1"/>
</dbReference>
<proteinExistence type="predicted"/>
<feature type="domain" description="J" evidence="2">
    <location>
        <begin position="161"/>
        <end position="233"/>
    </location>
</feature>
<evidence type="ECO:0000256" key="1">
    <source>
        <dbReference type="SAM" id="MobiDB-lite"/>
    </source>
</evidence>
<dbReference type="Gene3D" id="1.10.287.110">
    <property type="entry name" value="DnaJ domain"/>
    <property type="match status" value="1"/>
</dbReference>
<feature type="region of interest" description="Disordered" evidence="1">
    <location>
        <begin position="266"/>
        <end position="285"/>
    </location>
</feature>
<dbReference type="GO" id="GO:0005739">
    <property type="term" value="C:mitochondrion"/>
    <property type="evidence" value="ECO:0007669"/>
    <property type="project" value="GOC"/>
</dbReference>
<gene>
    <name evidence="3" type="ORF">FOL47_006824</name>
</gene>
<dbReference type="CDD" id="cd06257">
    <property type="entry name" value="DnaJ"/>
    <property type="match status" value="1"/>
</dbReference>
<evidence type="ECO:0000313" key="4">
    <source>
        <dbReference type="Proteomes" id="UP000591131"/>
    </source>
</evidence>
<feature type="compositionally biased region" description="Basic and acidic residues" evidence="1">
    <location>
        <begin position="71"/>
        <end position="80"/>
    </location>
</feature>
<reference evidence="3 4" key="1">
    <citation type="submission" date="2020-04" db="EMBL/GenBank/DDBJ databases">
        <title>Perkinsus chesapeaki whole genome sequence.</title>
        <authorList>
            <person name="Bogema D.R."/>
        </authorList>
    </citation>
    <scope>NUCLEOTIDE SEQUENCE [LARGE SCALE GENOMIC DNA]</scope>
    <source>
        <strain evidence="3">ATCC PRA-425</strain>
    </source>
</reference>
<dbReference type="InterPro" id="IPR001623">
    <property type="entry name" value="DnaJ_domain"/>
</dbReference>
<protein>
    <recommendedName>
        <fullName evidence="2">J domain-containing protein</fullName>
    </recommendedName>
</protein>
<dbReference type="OrthoDB" id="10250354at2759"/>